<sequence>MCLLALGLLTGCGSGAVSIDGPSLSGRAEARCRALVDALPSAVDDQEARAVSPDDALGAAWGDPAIVLTCGVGRPKGYVAEASCTVVNGVGWFIPDEQMQADGAEDLTMTTLFRDVDVEVRLPKEYFPPAAALADLSTAVKKHTTASESCL</sequence>
<evidence type="ECO:0000313" key="2">
    <source>
        <dbReference type="Proteomes" id="UP001183648"/>
    </source>
</evidence>
<evidence type="ECO:0000313" key="1">
    <source>
        <dbReference type="EMBL" id="MDR7361487.1"/>
    </source>
</evidence>
<dbReference type="RefSeq" id="WP_310299498.1">
    <property type="nucleotide sequence ID" value="NZ_BAAAPS010000007.1"/>
</dbReference>
<gene>
    <name evidence="1" type="ORF">J2S63_001040</name>
</gene>
<keyword evidence="2" id="KW-1185">Reference proteome</keyword>
<protein>
    <recommendedName>
        <fullName evidence="3">DUF3515 domain-containing protein</fullName>
    </recommendedName>
</protein>
<evidence type="ECO:0008006" key="3">
    <source>
        <dbReference type="Google" id="ProtNLM"/>
    </source>
</evidence>
<dbReference type="Proteomes" id="UP001183648">
    <property type="component" value="Unassembled WGS sequence"/>
</dbReference>
<organism evidence="1 2">
    <name type="scientific">Nocardioides marmoribigeumensis</name>
    <dbReference type="NCBI Taxonomy" id="433649"/>
    <lineage>
        <taxon>Bacteria</taxon>
        <taxon>Bacillati</taxon>
        <taxon>Actinomycetota</taxon>
        <taxon>Actinomycetes</taxon>
        <taxon>Propionibacteriales</taxon>
        <taxon>Nocardioidaceae</taxon>
        <taxon>Nocardioides</taxon>
    </lineage>
</organism>
<accession>A0ABU2BS60</accession>
<dbReference type="Pfam" id="PF12028">
    <property type="entry name" value="DUF3515"/>
    <property type="match status" value="1"/>
</dbReference>
<dbReference type="InterPro" id="IPR021903">
    <property type="entry name" value="DUF3515"/>
</dbReference>
<reference evidence="1 2" key="1">
    <citation type="submission" date="2023-07" db="EMBL/GenBank/DDBJ databases">
        <title>Sequencing the genomes of 1000 actinobacteria strains.</title>
        <authorList>
            <person name="Klenk H.-P."/>
        </authorList>
    </citation>
    <scope>NUCLEOTIDE SEQUENCE [LARGE SCALE GENOMIC DNA]</scope>
    <source>
        <strain evidence="1 2">DSM 19426</strain>
    </source>
</reference>
<proteinExistence type="predicted"/>
<name>A0ABU2BS60_9ACTN</name>
<comment type="caution">
    <text evidence="1">The sequence shown here is derived from an EMBL/GenBank/DDBJ whole genome shotgun (WGS) entry which is preliminary data.</text>
</comment>
<dbReference type="EMBL" id="JAVDYG010000001">
    <property type="protein sequence ID" value="MDR7361487.1"/>
    <property type="molecule type" value="Genomic_DNA"/>
</dbReference>